<dbReference type="RefSeq" id="WP_244518705.1">
    <property type="nucleotide sequence ID" value="NZ_FNQY01000002.1"/>
</dbReference>
<feature type="signal peptide" evidence="10">
    <location>
        <begin position="1"/>
        <end position="24"/>
    </location>
</feature>
<dbReference type="InterPro" id="IPR039426">
    <property type="entry name" value="TonB-dep_rcpt-like"/>
</dbReference>
<keyword evidence="3 8" id="KW-1134">Transmembrane beta strand</keyword>
<evidence type="ECO:0000256" key="6">
    <source>
        <dbReference type="ARBA" id="ARBA00023136"/>
    </source>
</evidence>
<evidence type="ECO:0000256" key="5">
    <source>
        <dbReference type="ARBA" id="ARBA00023077"/>
    </source>
</evidence>
<dbReference type="Gene3D" id="2.170.130.10">
    <property type="entry name" value="TonB-dependent receptor, plug domain"/>
    <property type="match status" value="1"/>
</dbReference>
<dbReference type="InterPro" id="IPR036942">
    <property type="entry name" value="Beta-barrel_TonB_sf"/>
</dbReference>
<evidence type="ECO:0000256" key="1">
    <source>
        <dbReference type="ARBA" id="ARBA00004571"/>
    </source>
</evidence>
<evidence type="ECO:0000256" key="7">
    <source>
        <dbReference type="ARBA" id="ARBA00023237"/>
    </source>
</evidence>
<proteinExistence type="inferred from homology"/>
<dbReference type="STRING" id="551991.SAMN05192529_102252"/>
<dbReference type="InterPro" id="IPR023996">
    <property type="entry name" value="TonB-dep_OMP_SusC/RagA"/>
</dbReference>
<dbReference type="Pfam" id="PF00593">
    <property type="entry name" value="TonB_dep_Rec_b-barrel"/>
    <property type="match status" value="1"/>
</dbReference>
<feature type="domain" description="TonB-dependent receptor-like beta-barrel" evidence="11">
    <location>
        <begin position="368"/>
        <end position="941"/>
    </location>
</feature>
<keyword evidence="6 8" id="KW-0472">Membrane</keyword>
<dbReference type="Gene3D" id="2.40.170.20">
    <property type="entry name" value="TonB-dependent receptor, beta-barrel domain"/>
    <property type="match status" value="1"/>
</dbReference>
<organism evidence="13 14">
    <name type="scientific">Arachidicoccus rhizosphaerae</name>
    <dbReference type="NCBI Taxonomy" id="551991"/>
    <lineage>
        <taxon>Bacteria</taxon>
        <taxon>Pseudomonadati</taxon>
        <taxon>Bacteroidota</taxon>
        <taxon>Chitinophagia</taxon>
        <taxon>Chitinophagales</taxon>
        <taxon>Chitinophagaceae</taxon>
        <taxon>Arachidicoccus</taxon>
    </lineage>
</organism>
<keyword evidence="5 9" id="KW-0798">TonB box</keyword>
<reference evidence="13 14" key="1">
    <citation type="submission" date="2016-10" db="EMBL/GenBank/DDBJ databases">
        <authorList>
            <person name="de Groot N.N."/>
        </authorList>
    </citation>
    <scope>NUCLEOTIDE SEQUENCE [LARGE SCALE GENOMIC DNA]</scope>
    <source>
        <strain evidence="13 14">Vu-144</strain>
    </source>
</reference>
<dbReference type="PROSITE" id="PS52016">
    <property type="entry name" value="TONB_DEPENDENT_REC_3"/>
    <property type="match status" value="1"/>
</dbReference>
<dbReference type="EMBL" id="FNQY01000002">
    <property type="protein sequence ID" value="SDZ83841.1"/>
    <property type="molecule type" value="Genomic_DNA"/>
</dbReference>
<evidence type="ECO:0000256" key="8">
    <source>
        <dbReference type="PROSITE-ProRule" id="PRU01360"/>
    </source>
</evidence>
<dbReference type="InterPro" id="IPR012910">
    <property type="entry name" value="Plug_dom"/>
</dbReference>
<evidence type="ECO:0000256" key="4">
    <source>
        <dbReference type="ARBA" id="ARBA00022692"/>
    </source>
</evidence>
<dbReference type="NCBIfam" id="TIGR04057">
    <property type="entry name" value="SusC_RagA_signa"/>
    <property type="match status" value="1"/>
</dbReference>
<evidence type="ECO:0000259" key="12">
    <source>
        <dbReference type="Pfam" id="PF07715"/>
    </source>
</evidence>
<dbReference type="InterPro" id="IPR023997">
    <property type="entry name" value="TonB-dep_OMP_SusC/RagA_CS"/>
</dbReference>
<evidence type="ECO:0000259" key="11">
    <source>
        <dbReference type="Pfam" id="PF00593"/>
    </source>
</evidence>
<feature type="domain" description="TonB-dependent receptor plug" evidence="12">
    <location>
        <begin position="119"/>
        <end position="226"/>
    </location>
</feature>
<name>A0A1H3WAH2_9BACT</name>
<dbReference type="InterPro" id="IPR000531">
    <property type="entry name" value="Beta-barrel_TonB"/>
</dbReference>
<keyword evidence="2 8" id="KW-0813">Transport</keyword>
<dbReference type="Proteomes" id="UP000199041">
    <property type="component" value="Unassembled WGS sequence"/>
</dbReference>
<protein>
    <submittedName>
        <fullName evidence="13">TonB-linked outer membrane protein, SusC/RagA family</fullName>
    </submittedName>
</protein>
<dbReference type="Pfam" id="PF13715">
    <property type="entry name" value="CarbopepD_reg_2"/>
    <property type="match status" value="1"/>
</dbReference>
<dbReference type="SUPFAM" id="SSF56935">
    <property type="entry name" value="Porins"/>
    <property type="match status" value="1"/>
</dbReference>
<dbReference type="NCBIfam" id="TIGR04056">
    <property type="entry name" value="OMP_RagA_SusC"/>
    <property type="match status" value="1"/>
</dbReference>
<sequence length="985" mass="107236">MELKQFLKSGMILAFLLLSLYSRAQNVPIEGTVMDSAGSPISGVSVKIAGGNVGTLTDKDGAFQLSAKGTDSLKFDYIGYASKVILVGAQKNIKVTLLAAANQLADVTLVSVGYGSLEKSEVSSAITHLDASELSSVAGNGALMSMQGKVAGLNVTNTATGDPNSSPSIQLRGASSRNAGLGPLYVINGIPGGNIDNLNQNDILSIDVLKGGAASAIYGTRGSNGVIVITTKKGSADAKLVYDGYLALDYPTNTLDVLNSQQFLAHDRGVDYGSNTDWLKAVTRSPAVSNKQTVQFSGGSSYTNYIGTVDYRNAHGIDLRSSKTEYGARVNINHRSKDNLYEVNFNVAPRYAKTNLADKSFFAKALSLNPTLSPFDANGNYAYINNGGLFPFNPVERSNLVKDQQEIKYLDISGSFKLNLTRGLNTIVTAGEISSSFRNYDFEPSILSTRAAENGGTGRNYAKQQLDESDQKSFEWIGNYDKTFGAHSIKVLGGYSFQLFTNSGFGASNEDFPSDLLTWDNLGTGLYGQEKGVDGTSSYRNQSKLIAFFGRVNYDFDKRFYLSASLRHEGSSKFGQNHKWGDFPALSAAWRISQEPFMKSVDWLNELKLRVDYGETGNQDFSSYKSILTYGGFGFFTFNGRNYQVIGPTQTANPDLAWEKAQNFNLGMDFEIKNGLVSGSLNYYIRRNKDLLGDYPIPVPPNIETSIYANVGTMKNTGFELQLDAQIVRKKNFTYSASFNGATNSNEFVSFSNSLYEASNYLDVVGMPAPGSPGTIQRLQEGKRIGSFYLLKSAGIDSTGALLVYNKDGEVIRGDKASNDDKQFIGNGLPKFTASLGNNFTYKNWDLSVFFRGAFGYDVFNTTAFYLGTPATQQDANVLTSAYGNGKYAKLTNAATSAILSDYFLESGSFVKLDNVTLGYTAHFEHTYIRQLRAYITGRNLKTFTKFKAGDPELIQTNGLYPGVTNSLDYFPSTLQLIFGVQVTF</sequence>
<evidence type="ECO:0000313" key="14">
    <source>
        <dbReference type="Proteomes" id="UP000199041"/>
    </source>
</evidence>
<dbReference type="AlphaFoldDB" id="A0A1H3WAH2"/>
<keyword evidence="7 8" id="KW-0998">Cell outer membrane</keyword>
<dbReference type="GO" id="GO:0009279">
    <property type="term" value="C:cell outer membrane"/>
    <property type="evidence" value="ECO:0007669"/>
    <property type="project" value="UniProtKB-SubCell"/>
</dbReference>
<accession>A0A1H3WAH2</accession>
<feature type="chain" id="PRO_5011621886" evidence="10">
    <location>
        <begin position="25"/>
        <end position="985"/>
    </location>
</feature>
<evidence type="ECO:0000256" key="2">
    <source>
        <dbReference type="ARBA" id="ARBA00022448"/>
    </source>
</evidence>
<dbReference type="Pfam" id="PF07715">
    <property type="entry name" value="Plug"/>
    <property type="match status" value="1"/>
</dbReference>
<dbReference type="SUPFAM" id="SSF49464">
    <property type="entry name" value="Carboxypeptidase regulatory domain-like"/>
    <property type="match status" value="1"/>
</dbReference>
<keyword evidence="4 8" id="KW-0812">Transmembrane</keyword>
<comment type="subcellular location">
    <subcellularLocation>
        <location evidence="1 8">Cell outer membrane</location>
        <topology evidence="1 8">Multi-pass membrane protein</topology>
    </subcellularLocation>
</comment>
<dbReference type="InterPro" id="IPR037066">
    <property type="entry name" value="Plug_dom_sf"/>
</dbReference>
<evidence type="ECO:0000313" key="13">
    <source>
        <dbReference type="EMBL" id="SDZ83841.1"/>
    </source>
</evidence>
<evidence type="ECO:0000256" key="3">
    <source>
        <dbReference type="ARBA" id="ARBA00022452"/>
    </source>
</evidence>
<evidence type="ECO:0000256" key="10">
    <source>
        <dbReference type="SAM" id="SignalP"/>
    </source>
</evidence>
<dbReference type="InterPro" id="IPR008969">
    <property type="entry name" value="CarboxyPept-like_regulatory"/>
</dbReference>
<keyword evidence="14" id="KW-1185">Reference proteome</keyword>
<keyword evidence="10" id="KW-0732">Signal</keyword>
<dbReference type="Gene3D" id="2.60.40.1120">
    <property type="entry name" value="Carboxypeptidase-like, regulatory domain"/>
    <property type="match status" value="1"/>
</dbReference>
<gene>
    <name evidence="13" type="ORF">SAMN05192529_102252</name>
</gene>
<comment type="similarity">
    <text evidence="8 9">Belongs to the TonB-dependent receptor family.</text>
</comment>
<evidence type="ECO:0000256" key="9">
    <source>
        <dbReference type="RuleBase" id="RU003357"/>
    </source>
</evidence>